<feature type="active site" description="Tele-phosphohistidine intermediate" evidence="4">
    <location>
        <position position="251"/>
    </location>
</feature>
<dbReference type="InterPro" id="IPR036291">
    <property type="entry name" value="NAD(P)-bd_dom_sf"/>
</dbReference>
<name>A0A9D2HQ92_9BACT</name>
<keyword evidence="1 6" id="KW-0436">Ligase</keyword>
<gene>
    <name evidence="6" type="primary">sucD</name>
    <name evidence="6" type="ORF">H9784_10240</name>
</gene>
<evidence type="ECO:0000259" key="5">
    <source>
        <dbReference type="SMART" id="SM00881"/>
    </source>
</evidence>
<sequence>MSIFVNKQSRVIVQGVTGKEGAFWAKHMKDMGTQVVAGVTPGKEGQDVDGIPVYHSVRRATADHPADVSMLFVPPKFTKDAVFEALDAGIRKICTIADGIPLHDAVEIRRAAMSCGAMVIGGNTSGIISAGEAMLGTIPYWIERVYRKGHVGVMTRSGSLTNEVTAEIVKGGFGITTLIGVGGDPVPGTRFAELLPLYEADDDTHAVVIIGELGGTMEEEVAEAREAGIFTKPLVAFMGGRTAPEGKRMGHAGAIVTGGRGTVKGKTAALTHAGAKVAKKPSEVGALLRSFLA</sequence>
<dbReference type="FunFam" id="3.40.50.720:FF:000277">
    <property type="entry name" value="Succinate--CoA ligase [ADP-forming] subunit alpha"/>
    <property type="match status" value="1"/>
</dbReference>
<evidence type="ECO:0000313" key="6">
    <source>
        <dbReference type="EMBL" id="HJA79924.1"/>
    </source>
</evidence>
<evidence type="ECO:0000256" key="1">
    <source>
        <dbReference type="ARBA" id="ARBA00022598"/>
    </source>
</evidence>
<dbReference type="EMBL" id="DWZD01000053">
    <property type="protein sequence ID" value="HJA79924.1"/>
    <property type="molecule type" value="Genomic_DNA"/>
</dbReference>
<evidence type="ECO:0000313" key="7">
    <source>
        <dbReference type="Proteomes" id="UP000823821"/>
    </source>
</evidence>
<reference evidence="6" key="2">
    <citation type="submission" date="2021-04" db="EMBL/GenBank/DDBJ databases">
        <authorList>
            <person name="Gilroy R."/>
        </authorList>
    </citation>
    <scope>NUCLEOTIDE SEQUENCE</scope>
    <source>
        <strain evidence="6">5032</strain>
    </source>
</reference>
<dbReference type="InterPro" id="IPR016102">
    <property type="entry name" value="Succinyl-CoA_synth-like"/>
</dbReference>
<comment type="similarity">
    <text evidence="3">Belongs to the succinate/malate CoA ligase alpha subunit family.</text>
</comment>
<dbReference type="SUPFAM" id="SSF52210">
    <property type="entry name" value="Succinyl-CoA synthetase domains"/>
    <property type="match status" value="1"/>
</dbReference>
<dbReference type="Proteomes" id="UP000823821">
    <property type="component" value="Unassembled WGS sequence"/>
</dbReference>
<evidence type="ECO:0000256" key="4">
    <source>
        <dbReference type="PIRSR" id="PIRSR001553-1"/>
    </source>
</evidence>
<reference evidence="6" key="1">
    <citation type="journal article" date="2021" name="PeerJ">
        <title>Extensive microbial diversity within the chicken gut microbiome revealed by metagenomics and culture.</title>
        <authorList>
            <person name="Gilroy R."/>
            <person name="Ravi A."/>
            <person name="Getino M."/>
            <person name="Pursley I."/>
            <person name="Horton D.L."/>
            <person name="Alikhan N.F."/>
            <person name="Baker D."/>
            <person name="Gharbi K."/>
            <person name="Hall N."/>
            <person name="Watson M."/>
            <person name="Adriaenssens E.M."/>
            <person name="Foster-Nyarko E."/>
            <person name="Jarju S."/>
            <person name="Secka A."/>
            <person name="Antonio M."/>
            <person name="Oren A."/>
            <person name="Chaudhuri R.R."/>
            <person name="La Ragione R."/>
            <person name="Hildebrand F."/>
            <person name="Pallen M.J."/>
        </authorList>
    </citation>
    <scope>NUCLEOTIDE SEQUENCE</scope>
    <source>
        <strain evidence="6">5032</strain>
    </source>
</reference>
<dbReference type="SUPFAM" id="SSF51735">
    <property type="entry name" value="NAD(P)-binding Rossmann-fold domains"/>
    <property type="match status" value="1"/>
</dbReference>
<dbReference type="Gene3D" id="3.40.50.261">
    <property type="entry name" value="Succinyl-CoA synthetase domains"/>
    <property type="match status" value="1"/>
</dbReference>
<dbReference type="GO" id="GO:0009361">
    <property type="term" value="C:succinate-CoA ligase complex (ADP-forming)"/>
    <property type="evidence" value="ECO:0007669"/>
    <property type="project" value="TreeGrafter"/>
</dbReference>
<dbReference type="InterPro" id="IPR005811">
    <property type="entry name" value="SUCC_ACL_C"/>
</dbReference>
<accession>A0A9D2HQ92</accession>
<evidence type="ECO:0000256" key="3">
    <source>
        <dbReference type="ARBA" id="ARBA00060724"/>
    </source>
</evidence>
<dbReference type="Gene3D" id="3.40.50.720">
    <property type="entry name" value="NAD(P)-binding Rossmann-like Domain"/>
    <property type="match status" value="1"/>
</dbReference>
<dbReference type="InterPro" id="IPR017440">
    <property type="entry name" value="Cit_synth/succinyl-CoA_lig_AS"/>
</dbReference>
<feature type="domain" description="CoA-binding" evidence="5">
    <location>
        <begin position="4"/>
        <end position="100"/>
    </location>
</feature>
<evidence type="ECO:0000256" key="2">
    <source>
        <dbReference type="ARBA" id="ARBA00022741"/>
    </source>
</evidence>
<dbReference type="NCBIfam" id="NF004230">
    <property type="entry name" value="PRK05678.1"/>
    <property type="match status" value="1"/>
</dbReference>
<dbReference type="PANTHER" id="PTHR11117:SF2">
    <property type="entry name" value="SUCCINATE--COA LIGASE [ADP_GDP-FORMING] SUBUNIT ALPHA, MITOCHONDRIAL"/>
    <property type="match status" value="1"/>
</dbReference>
<dbReference type="PANTHER" id="PTHR11117">
    <property type="entry name" value="SUCCINYL-COA LIGASE SUBUNIT ALPHA"/>
    <property type="match status" value="1"/>
</dbReference>
<dbReference type="GO" id="GO:0004775">
    <property type="term" value="F:succinate-CoA ligase (ADP-forming) activity"/>
    <property type="evidence" value="ECO:0007669"/>
    <property type="project" value="UniProtKB-EC"/>
</dbReference>
<dbReference type="EC" id="6.2.1.5" evidence="6"/>
<dbReference type="Pfam" id="PF02629">
    <property type="entry name" value="CoA_binding"/>
    <property type="match status" value="1"/>
</dbReference>
<dbReference type="PIRSF" id="PIRSF001553">
    <property type="entry name" value="SucCS_alpha"/>
    <property type="match status" value="1"/>
</dbReference>
<keyword evidence="2" id="KW-0547">Nucleotide-binding</keyword>
<dbReference type="SMART" id="SM00881">
    <property type="entry name" value="CoA_binding"/>
    <property type="match status" value="1"/>
</dbReference>
<dbReference type="GO" id="GO:0000166">
    <property type="term" value="F:nucleotide binding"/>
    <property type="evidence" value="ECO:0007669"/>
    <property type="project" value="UniProtKB-KW"/>
</dbReference>
<proteinExistence type="inferred from homology"/>
<dbReference type="InterPro" id="IPR003781">
    <property type="entry name" value="CoA-bd"/>
</dbReference>
<dbReference type="PROSITE" id="PS00399">
    <property type="entry name" value="SUCCINYL_COA_LIG_2"/>
    <property type="match status" value="1"/>
</dbReference>
<comment type="caution">
    <text evidence="6">The sequence shown here is derived from an EMBL/GenBank/DDBJ whole genome shotgun (WGS) entry which is preliminary data.</text>
</comment>
<dbReference type="AlphaFoldDB" id="A0A9D2HQ92"/>
<dbReference type="PRINTS" id="PR01798">
    <property type="entry name" value="SCOASYNTHASE"/>
</dbReference>
<dbReference type="InterPro" id="IPR005810">
    <property type="entry name" value="CoA_lig_alpha"/>
</dbReference>
<dbReference type="GO" id="GO:0004776">
    <property type="term" value="F:succinate-CoA ligase (GDP-forming) activity"/>
    <property type="evidence" value="ECO:0007669"/>
    <property type="project" value="TreeGrafter"/>
</dbReference>
<organism evidence="6 7">
    <name type="scientific">Candidatus Desulfovibrio intestinavium</name>
    <dbReference type="NCBI Taxonomy" id="2838534"/>
    <lineage>
        <taxon>Bacteria</taxon>
        <taxon>Pseudomonadati</taxon>
        <taxon>Thermodesulfobacteriota</taxon>
        <taxon>Desulfovibrionia</taxon>
        <taxon>Desulfovibrionales</taxon>
        <taxon>Desulfovibrionaceae</taxon>
        <taxon>Desulfovibrio</taxon>
    </lineage>
</organism>
<dbReference type="Pfam" id="PF00549">
    <property type="entry name" value="Ligase_CoA"/>
    <property type="match status" value="1"/>
</dbReference>
<protein>
    <submittedName>
        <fullName evidence="6">Succinate--CoA ligase subunit alpha</fullName>
        <ecNumber evidence="6">6.2.1.5</ecNumber>
    </submittedName>
</protein>
<dbReference type="GO" id="GO:0006099">
    <property type="term" value="P:tricarboxylic acid cycle"/>
    <property type="evidence" value="ECO:0007669"/>
    <property type="project" value="TreeGrafter"/>
</dbReference>